<evidence type="ECO:0000313" key="2">
    <source>
        <dbReference type="Proteomes" id="UP000267841"/>
    </source>
</evidence>
<dbReference type="PIRSF" id="PIRSF016498">
    <property type="entry name" value="UCP016498"/>
    <property type="match status" value="1"/>
</dbReference>
<dbReference type="OrthoDB" id="9802910at2"/>
<organism evidence="1 2">
    <name type="scientific">Hydrogenivirga caldilitoris</name>
    <dbReference type="NCBI Taxonomy" id="246264"/>
    <lineage>
        <taxon>Bacteria</taxon>
        <taxon>Pseudomonadati</taxon>
        <taxon>Aquificota</taxon>
        <taxon>Aquificia</taxon>
        <taxon>Aquificales</taxon>
        <taxon>Aquificaceae</taxon>
        <taxon>Hydrogenivirga</taxon>
    </lineage>
</organism>
<proteinExistence type="predicted"/>
<dbReference type="AlphaFoldDB" id="A0A497XTC7"/>
<name>A0A497XTC7_9AQUI</name>
<evidence type="ECO:0000313" key="1">
    <source>
        <dbReference type="EMBL" id="RLJ71339.1"/>
    </source>
</evidence>
<evidence type="ECO:0008006" key="3">
    <source>
        <dbReference type="Google" id="ProtNLM"/>
    </source>
</evidence>
<dbReference type="Pfam" id="PF09969">
    <property type="entry name" value="DUF2203"/>
    <property type="match status" value="1"/>
</dbReference>
<gene>
    <name evidence="1" type="ORF">BCF55_1638</name>
</gene>
<dbReference type="InterPro" id="IPR018699">
    <property type="entry name" value="DUF2203"/>
</dbReference>
<comment type="caution">
    <text evidence="1">The sequence shown here is derived from an EMBL/GenBank/DDBJ whole genome shotgun (WGS) entry which is preliminary data.</text>
</comment>
<dbReference type="RefSeq" id="WP_121012598.1">
    <property type="nucleotide sequence ID" value="NZ_RCCJ01000001.1"/>
</dbReference>
<reference evidence="1 2" key="1">
    <citation type="submission" date="2018-10" db="EMBL/GenBank/DDBJ databases">
        <title>Genomic Encyclopedia of Archaeal and Bacterial Type Strains, Phase II (KMG-II): from individual species to whole genera.</title>
        <authorList>
            <person name="Goeker M."/>
        </authorList>
    </citation>
    <scope>NUCLEOTIDE SEQUENCE [LARGE SCALE GENOMIC DNA]</scope>
    <source>
        <strain evidence="1 2">DSM 16510</strain>
    </source>
</reference>
<keyword evidence="2" id="KW-1185">Reference proteome</keyword>
<dbReference type="Proteomes" id="UP000267841">
    <property type="component" value="Unassembled WGS sequence"/>
</dbReference>
<protein>
    <recommendedName>
        <fullName evidence="3">DUF2203 family protein</fullName>
    </recommendedName>
</protein>
<dbReference type="EMBL" id="RCCJ01000001">
    <property type="protein sequence ID" value="RLJ71339.1"/>
    <property type="molecule type" value="Genomic_DNA"/>
</dbReference>
<accession>A0A497XTC7</accession>
<sequence length="130" mass="15626">MKVFTLEEARNLLIKIKPIVEDINIKKSELYEFYSRLEDEQDELEKMYYQTKVKELESLIKHGFLRIEEFGGVIKGVDPILIDFLSYHEGRYIWLCWKEDEETIMFWHELNDGFAGRKPVDYLEGSERLL</sequence>